<dbReference type="KEGG" id="dpl:KGM_210695"/>
<proteinExistence type="predicted"/>
<reference evidence="2 3" key="1">
    <citation type="journal article" date="2011" name="Cell">
        <title>The monarch butterfly genome yields insights into long-distance migration.</title>
        <authorList>
            <person name="Zhan S."/>
            <person name="Merlin C."/>
            <person name="Boore J.L."/>
            <person name="Reppert S.M."/>
        </authorList>
    </citation>
    <scope>NUCLEOTIDE SEQUENCE [LARGE SCALE GENOMIC DNA]</scope>
    <source>
        <strain evidence="2">F-2</strain>
    </source>
</reference>
<evidence type="ECO:0000256" key="1">
    <source>
        <dbReference type="SAM" id="MobiDB-lite"/>
    </source>
</evidence>
<sequence>MDDKGLRGPNFTWCMEVPLTSVAINSGNSGEEGSPLSKEPEQPPDPPT</sequence>
<dbReference type="InParanoid" id="A0A212EHL9"/>
<evidence type="ECO:0000313" key="2">
    <source>
        <dbReference type="EMBL" id="OWR40979.1"/>
    </source>
</evidence>
<dbReference type="EMBL" id="AGBW02014861">
    <property type="protein sequence ID" value="OWR40979.1"/>
    <property type="molecule type" value="Genomic_DNA"/>
</dbReference>
<dbReference type="AlphaFoldDB" id="A0A212EHL9"/>
<feature type="region of interest" description="Disordered" evidence="1">
    <location>
        <begin position="23"/>
        <end position="48"/>
    </location>
</feature>
<protein>
    <submittedName>
        <fullName evidence="2">Uncharacterized protein</fullName>
    </submittedName>
</protein>
<keyword evidence="3" id="KW-1185">Reference proteome</keyword>
<comment type="caution">
    <text evidence="2">The sequence shown here is derived from an EMBL/GenBank/DDBJ whole genome shotgun (WGS) entry which is preliminary data.</text>
</comment>
<gene>
    <name evidence="2" type="ORF">KGM_210695</name>
</gene>
<name>A0A212EHL9_DANPL</name>
<organism evidence="2 3">
    <name type="scientific">Danaus plexippus plexippus</name>
    <dbReference type="NCBI Taxonomy" id="278856"/>
    <lineage>
        <taxon>Eukaryota</taxon>
        <taxon>Metazoa</taxon>
        <taxon>Ecdysozoa</taxon>
        <taxon>Arthropoda</taxon>
        <taxon>Hexapoda</taxon>
        <taxon>Insecta</taxon>
        <taxon>Pterygota</taxon>
        <taxon>Neoptera</taxon>
        <taxon>Endopterygota</taxon>
        <taxon>Lepidoptera</taxon>
        <taxon>Glossata</taxon>
        <taxon>Ditrysia</taxon>
        <taxon>Papilionoidea</taxon>
        <taxon>Nymphalidae</taxon>
        <taxon>Danainae</taxon>
        <taxon>Danaini</taxon>
        <taxon>Danaina</taxon>
        <taxon>Danaus</taxon>
        <taxon>Danaus</taxon>
    </lineage>
</organism>
<dbReference type="Proteomes" id="UP000007151">
    <property type="component" value="Unassembled WGS sequence"/>
</dbReference>
<evidence type="ECO:0000313" key="3">
    <source>
        <dbReference type="Proteomes" id="UP000007151"/>
    </source>
</evidence>
<accession>A0A212EHL9</accession>